<sequence length="195" mass="23064">MCIIFFQGELSLIKPPEVIEIKKDWQIRRELKYVDRDGYPPFIRPPARETDPPRPDVIIHEQEIKFFQSPEPPEGYVPKWTFSNSSKERKRINALVERDRRESEEKIRLVTERARAEERALRPLLTQESDLTYNENLPICASTPLDTPGVSKIHSDRDARAMARCLHLAERERAFVRRMMPREQSSEEEYRTDSE</sequence>
<dbReference type="AlphaFoldDB" id="A0A8X6K923"/>
<dbReference type="EMBL" id="BMAO01010246">
    <property type="protein sequence ID" value="GFQ65821.1"/>
    <property type="molecule type" value="Genomic_DNA"/>
</dbReference>
<dbReference type="OrthoDB" id="10491241at2759"/>
<protein>
    <submittedName>
        <fullName evidence="1">Uncharacterized protein</fullName>
    </submittedName>
</protein>
<accession>A0A8X6K923</accession>
<name>A0A8X6K923_TRICU</name>
<evidence type="ECO:0000313" key="1">
    <source>
        <dbReference type="EMBL" id="GFQ65821.1"/>
    </source>
</evidence>
<dbReference type="Proteomes" id="UP000887116">
    <property type="component" value="Unassembled WGS sequence"/>
</dbReference>
<comment type="caution">
    <text evidence="1">The sequence shown here is derived from an EMBL/GenBank/DDBJ whole genome shotgun (WGS) entry which is preliminary data.</text>
</comment>
<evidence type="ECO:0000313" key="2">
    <source>
        <dbReference type="Proteomes" id="UP000887116"/>
    </source>
</evidence>
<reference evidence="1" key="1">
    <citation type="submission" date="2020-07" db="EMBL/GenBank/DDBJ databases">
        <title>Multicomponent nature underlies the extraordinary mechanical properties of spider dragline silk.</title>
        <authorList>
            <person name="Kono N."/>
            <person name="Nakamura H."/>
            <person name="Mori M."/>
            <person name="Yoshida Y."/>
            <person name="Ohtoshi R."/>
            <person name="Malay A.D."/>
            <person name="Moran D.A.P."/>
            <person name="Tomita M."/>
            <person name="Numata K."/>
            <person name="Arakawa K."/>
        </authorList>
    </citation>
    <scope>NUCLEOTIDE SEQUENCE</scope>
</reference>
<gene>
    <name evidence="1" type="ORF">TNCT_276191</name>
</gene>
<proteinExistence type="predicted"/>
<keyword evidence="2" id="KW-1185">Reference proteome</keyword>
<organism evidence="1 2">
    <name type="scientific">Trichonephila clavata</name>
    <name type="common">Joro spider</name>
    <name type="synonym">Nephila clavata</name>
    <dbReference type="NCBI Taxonomy" id="2740835"/>
    <lineage>
        <taxon>Eukaryota</taxon>
        <taxon>Metazoa</taxon>
        <taxon>Ecdysozoa</taxon>
        <taxon>Arthropoda</taxon>
        <taxon>Chelicerata</taxon>
        <taxon>Arachnida</taxon>
        <taxon>Araneae</taxon>
        <taxon>Araneomorphae</taxon>
        <taxon>Entelegynae</taxon>
        <taxon>Araneoidea</taxon>
        <taxon>Nephilidae</taxon>
        <taxon>Trichonephila</taxon>
    </lineage>
</organism>